<feature type="domain" description="RCK C-terminal" evidence="8">
    <location>
        <begin position="282"/>
        <end position="366"/>
    </location>
</feature>
<keyword evidence="4" id="KW-0677">Repeat</keyword>
<feature type="transmembrane region" description="Helical" evidence="7">
    <location>
        <begin position="52"/>
        <end position="70"/>
    </location>
</feature>
<evidence type="ECO:0000256" key="3">
    <source>
        <dbReference type="ARBA" id="ARBA00022692"/>
    </source>
</evidence>
<evidence type="ECO:0000256" key="6">
    <source>
        <dbReference type="ARBA" id="ARBA00023136"/>
    </source>
</evidence>
<dbReference type="Pfam" id="PF02080">
    <property type="entry name" value="TrkA_C"/>
    <property type="match status" value="2"/>
</dbReference>
<feature type="transmembrane region" description="Helical" evidence="7">
    <location>
        <begin position="91"/>
        <end position="118"/>
    </location>
</feature>
<dbReference type="KEGG" id="cber:B5D82_01975"/>
<dbReference type="SUPFAM" id="SSF116726">
    <property type="entry name" value="TrkA C-terminal domain-like"/>
    <property type="match status" value="2"/>
</dbReference>
<name>A0A222G412_9GAMM</name>
<feature type="transmembrane region" description="Helical" evidence="7">
    <location>
        <begin position="385"/>
        <end position="418"/>
    </location>
</feature>
<dbReference type="InterPro" id="IPR036721">
    <property type="entry name" value="RCK_C_sf"/>
</dbReference>
<accession>A0A222G412</accession>
<evidence type="ECO:0000259" key="8">
    <source>
        <dbReference type="PROSITE" id="PS51202"/>
    </source>
</evidence>
<dbReference type="Pfam" id="PF03600">
    <property type="entry name" value="CitMHS"/>
    <property type="match status" value="1"/>
</dbReference>
<feature type="domain" description="RCK C-terminal" evidence="8">
    <location>
        <begin position="195"/>
        <end position="280"/>
    </location>
</feature>
<dbReference type="EMBL" id="CP020465">
    <property type="protein sequence ID" value="ASP46655.1"/>
    <property type="molecule type" value="Genomic_DNA"/>
</dbReference>
<comment type="subcellular location">
    <subcellularLocation>
        <location evidence="1">Membrane</location>
        <topology evidence="1">Multi-pass membrane protein</topology>
    </subcellularLocation>
</comment>
<dbReference type="GO" id="GO:0006813">
    <property type="term" value="P:potassium ion transport"/>
    <property type="evidence" value="ECO:0007669"/>
    <property type="project" value="InterPro"/>
</dbReference>
<dbReference type="OrthoDB" id="9809303at2"/>
<evidence type="ECO:0000256" key="5">
    <source>
        <dbReference type="ARBA" id="ARBA00022989"/>
    </source>
</evidence>
<evidence type="ECO:0000313" key="10">
    <source>
        <dbReference type="Proteomes" id="UP000202259"/>
    </source>
</evidence>
<dbReference type="InterPro" id="IPR004680">
    <property type="entry name" value="Cit_transptr-like_dom"/>
</dbReference>
<feature type="transmembrane region" description="Helical" evidence="7">
    <location>
        <begin position="553"/>
        <end position="573"/>
    </location>
</feature>
<feature type="transmembrane region" description="Helical" evidence="7">
    <location>
        <begin position="130"/>
        <end position="155"/>
    </location>
</feature>
<dbReference type="PANTHER" id="PTHR43652">
    <property type="entry name" value="BASIC AMINO ACID ANTIPORTER YFCC-RELATED"/>
    <property type="match status" value="1"/>
</dbReference>
<proteinExistence type="predicted"/>
<evidence type="ECO:0000256" key="4">
    <source>
        <dbReference type="ARBA" id="ARBA00022737"/>
    </source>
</evidence>
<evidence type="ECO:0000256" key="2">
    <source>
        <dbReference type="ARBA" id="ARBA00022448"/>
    </source>
</evidence>
<sequence length="575" mass="62067">MLLTQWLLVAIFALTLIGLVCFPNKPERVFGSTTLLCLAASFVSTDDILSNAVNPGLVTLLLLVLCSFAYERTSIIRRISALMLNGKAATASFRTLVFTALSSALISNTAVVATLISVVKKNTVVNPGKLLLPLSFAAILGGTLTLIGTSTNLIVNSLWLEQGQESLGFFDFTLVGGSALIACLLIILLRQNTLADMPNEQLEVKEYLVEAQVKPNSKLVGKSIEDNGLRNLDTLFLVELVRDGRLISPVTPDEVIQPQDRLIFSGDISKVLVLQQFDGLSLFAEEDGLLRENLTEVLIKHDSAIVGETLKTAGFRARFDAAVVAIRREGTSLSGKLGDITVQAGDFLVLAVGSDFCARTNLTKNFFILSGHKPDNMLSGWRDSLAIFGFIIAIALTMVTSISLLSSLMFYLALLILSGCLTVNEIKRRFPIEIWLIVLGALTLAQAFEHSGVAAVFANEIEHLLAGQSAIIAMVVIFFITLILTEVITNSAAAALVFPVAYNIALGLGVNPLPLVMAVAFGASGSFISPYGYQTNIMVFNAGNYKVADFIKFGWPITLTYSFVVLMLLPKVFPF</sequence>
<keyword evidence="5 7" id="KW-1133">Transmembrane helix</keyword>
<dbReference type="AlphaFoldDB" id="A0A222G412"/>
<dbReference type="InterPro" id="IPR006037">
    <property type="entry name" value="RCK_C"/>
</dbReference>
<dbReference type="PANTHER" id="PTHR43652:SF2">
    <property type="entry name" value="BASIC AMINO ACID ANTIPORTER YFCC-RELATED"/>
    <property type="match status" value="1"/>
</dbReference>
<evidence type="ECO:0000256" key="7">
    <source>
        <dbReference type="SAM" id="Phobius"/>
    </source>
</evidence>
<protein>
    <submittedName>
        <fullName evidence="9">SLC13 family permease</fullName>
    </submittedName>
</protein>
<dbReference type="GO" id="GO:0008324">
    <property type="term" value="F:monoatomic cation transmembrane transporter activity"/>
    <property type="evidence" value="ECO:0007669"/>
    <property type="project" value="InterPro"/>
</dbReference>
<dbReference type="InterPro" id="IPR051679">
    <property type="entry name" value="DASS-Related_Transporters"/>
</dbReference>
<evidence type="ECO:0000313" key="9">
    <source>
        <dbReference type="EMBL" id="ASP46655.1"/>
    </source>
</evidence>
<gene>
    <name evidence="9" type="ORF">B5D82_01975</name>
</gene>
<keyword evidence="2" id="KW-0813">Transport</keyword>
<feature type="transmembrane region" description="Helical" evidence="7">
    <location>
        <begin position="6"/>
        <end position="22"/>
    </location>
</feature>
<feature type="transmembrane region" description="Helical" evidence="7">
    <location>
        <begin position="430"/>
        <end position="448"/>
    </location>
</feature>
<organism evidence="9 10">
    <name type="scientific">Cognaticolwellia beringensis</name>
    <dbReference type="NCBI Taxonomy" id="1967665"/>
    <lineage>
        <taxon>Bacteria</taxon>
        <taxon>Pseudomonadati</taxon>
        <taxon>Pseudomonadota</taxon>
        <taxon>Gammaproteobacteria</taxon>
        <taxon>Alteromonadales</taxon>
        <taxon>Colwelliaceae</taxon>
        <taxon>Cognaticolwellia</taxon>
    </lineage>
</organism>
<keyword evidence="6 7" id="KW-0472">Membrane</keyword>
<dbReference type="Proteomes" id="UP000202259">
    <property type="component" value="Chromosome"/>
</dbReference>
<dbReference type="Gene3D" id="3.30.70.1450">
    <property type="entry name" value="Regulator of K+ conductance, C-terminal domain"/>
    <property type="match status" value="2"/>
</dbReference>
<keyword evidence="3 7" id="KW-0812">Transmembrane</keyword>
<feature type="transmembrane region" description="Helical" evidence="7">
    <location>
        <begin position="167"/>
        <end position="189"/>
    </location>
</feature>
<reference evidence="9 10" key="1">
    <citation type="submission" date="2017-08" db="EMBL/GenBank/DDBJ databases">
        <title>Complete genome of Colwellia sp. NB097-1, a psychrophile bacterium ioslated from Bering Sea.</title>
        <authorList>
            <person name="Chen X."/>
        </authorList>
    </citation>
    <scope>NUCLEOTIDE SEQUENCE [LARGE SCALE GENOMIC DNA]</scope>
    <source>
        <strain evidence="9 10">NB097-1</strain>
    </source>
</reference>
<dbReference type="PROSITE" id="PS51202">
    <property type="entry name" value="RCK_C"/>
    <property type="match status" value="2"/>
</dbReference>
<dbReference type="GO" id="GO:0005886">
    <property type="term" value="C:plasma membrane"/>
    <property type="evidence" value="ECO:0007669"/>
    <property type="project" value="TreeGrafter"/>
</dbReference>
<feature type="transmembrane region" description="Helical" evidence="7">
    <location>
        <begin position="468"/>
        <end position="501"/>
    </location>
</feature>
<evidence type="ECO:0000256" key="1">
    <source>
        <dbReference type="ARBA" id="ARBA00004141"/>
    </source>
</evidence>
<dbReference type="RefSeq" id="WP_081148796.1">
    <property type="nucleotide sequence ID" value="NZ_CP020465.1"/>
</dbReference>
<keyword evidence="10" id="KW-1185">Reference proteome</keyword>